<dbReference type="PANTHER" id="PTHR12110:SF41">
    <property type="entry name" value="INOSOSE DEHYDRATASE"/>
    <property type="match status" value="1"/>
</dbReference>
<organism evidence="2 3">
    <name type="scientific">Parapedobacter defluvii</name>
    <dbReference type="NCBI Taxonomy" id="2045106"/>
    <lineage>
        <taxon>Bacteria</taxon>
        <taxon>Pseudomonadati</taxon>
        <taxon>Bacteroidota</taxon>
        <taxon>Sphingobacteriia</taxon>
        <taxon>Sphingobacteriales</taxon>
        <taxon>Sphingobacteriaceae</taxon>
        <taxon>Parapedobacter</taxon>
    </lineage>
</organism>
<dbReference type="InterPro" id="IPR036237">
    <property type="entry name" value="Xyl_isomerase-like_sf"/>
</dbReference>
<sequence>MLSGAMLSQPLLSAAPMGGQTVLSGHLWVYASRFPPHWDCTPILDEVFSDLSSAGLQGVELMESVLRREDAVPRLNALVSRYSLPVTGTSYYGDMWDAAQRQQILDDVELIVTRLAALNATHIGLTVGDAGRRKTDQELDTQAQVLAEVLDICKRYGIQPNMHNHTVELMDDGRDLKAMIRGVPELKLGPDINWLMRAGVDPVAFIYTYGDKITYLHLRDQNSAGQWTEAVGDGVTDFPAIANALREVGFTGDAAIELAFEGTPTVPVKASWVRSRRYVKKIFNW</sequence>
<evidence type="ECO:0000313" key="3">
    <source>
        <dbReference type="Proteomes" id="UP000597338"/>
    </source>
</evidence>
<protein>
    <submittedName>
        <fullName evidence="2">Myo-inosose-2 dehydratase</fullName>
    </submittedName>
</protein>
<feature type="domain" description="Xylose isomerase-like TIM barrel" evidence="1">
    <location>
        <begin position="50"/>
        <end position="277"/>
    </location>
</feature>
<dbReference type="InterPro" id="IPR050312">
    <property type="entry name" value="IolE/XylAMocC-like"/>
</dbReference>
<gene>
    <name evidence="2" type="primary">iolE</name>
    <name evidence="2" type="ORF">GCM10011386_07460</name>
</gene>
<dbReference type="Gene3D" id="3.20.20.150">
    <property type="entry name" value="Divalent-metal-dependent TIM barrel enzymes"/>
    <property type="match status" value="1"/>
</dbReference>
<proteinExistence type="predicted"/>
<dbReference type="Proteomes" id="UP000597338">
    <property type="component" value="Unassembled WGS sequence"/>
</dbReference>
<dbReference type="InterPro" id="IPR013022">
    <property type="entry name" value="Xyl_isomerase-like_TIM-brl"/>
</dbReference>
<evidence type="ECO:0000259" key="1">
    <source>
        <dbReference type="Pfam" id="PF01261"/>
    </source>
</evidence>
<keyword evidence="3" id="KW-1185">Reference proteome</keyword>
<comment type="caution">
    <text evidence="2">The sequence shown here is derived from an EMBL/GenBank/DDBJ whole genome shotgun (WGS) entry which is preliminary data.</text>
</comment>
<dbReference type="Pfam" id="PF01261">
    <property type="entry name" value="AP_endonuc_2"/>
    <property type="match status" value="1"/>
</dbReference>
<dbReference type="PANTHER" id="PTHR12110">
    <property type="entry name" value="HYDROXYPYRUVATE ISOMERASE"/>
    <property type="match status" value="1"/>
</dbReference>
<dbReference type="SUPFAM" id="SSF51658">
    <property type="entry name" value="Xylose isomerase-like"/>
    <property type="match status" value="1"/>
</dbReference>
<dbReference type="EMBL" id="BMIK01000001">
    <property type="protein sequence ID" value="GGC18035.1"/>
    <property type="molecule type" value="Genomic_DNA"/>
</dbReference>
<evidence type="ECO:0000313" key="2">
    <source>
        <dbReference type="EMBL" id="GGC18035.1"/>
    </source>
</evidence>
<name>A0ABQ1L5X0_9SPHI</name>
<reference evidence="3" key="1">
    <citation type="journal article" date="2019" name="Int. J. Syst. Evol. Microbiol.">
        <title>The Global Catalogue of Microorganisms (GCM) 10K type strain sequencing project: providing services to taxonomists for standard genome sequencing and annotation.</title>
        <authorList>
            <consortium name="The Broad Institute Genomics Platform"/>
            <consortium name="The Broad Institute Genome Sequencing Center for Infectious Disease"/>
            <person name="Wu L."/>
            <person name="Ma J."/>
        </authorList>
    </citation>
    <scope>NUCLEOTIDE SEQUENCE [LARGE SCALE GENOMIC DNA]</scope>
    <source>
        <strain evidence="3">CGMCC 1.15342</strain>
    </source>
</reference>
<accession>A0ABQ1L5X0</accession>